<dbReference type="AlphaFoldDB" id="A0A7W3JF34"/>
<keyword evidence="4" id="KW-1185">Reference proteome</keyword>
<keyword evidence="1 3" id="KW-0238">DNA-binding</keyword>
<dbReference type="GO" id="GO:0003700">
    <property type="term" value="F:DNA-binding transcription factor activity"/>
    <property type="evidence" value="ECO:0007669"/>
    <property type="project" value="InterPro"/>
</dbReference>
<dbReference type="Pfam" id="PF13411">
    <property type="entry name" value="MerR_1"/>
    <property type="match status" value="1"/>
</dbReference>
<proteinExistence type="predicted"/>
<dbReference type="SUPFAM" id="SSF46955">
    <property type="entry name" value="Putative DNA-binding domain"/>
    <property type="match status" value="1"/>
</dbReference>
<evidence type="ECO:0000313" key="3">
    <source>
        <dbReference type="EMBL" id="MBA8811660.1"/>
    </source>
</evidence>
<dbReference type="Proteomes" id="UP000540568">
    <property type="component" value="Unassembled WGS sequence"/>
</dbReference>
<dbReference type="PROSITE" id="PS50937">
    <property type="entry name" value="HTH_MERR_2"/>
    <property type="match status" value="1"/>
</dbReference>
<dbReference type="RefSeq" id="WP_220490511.1">
    <property type="nucleotide sequence ID" value="NZ_BAAATF010000001.1"/>
</dbReference>
<evidence type="ECO:0000256" key="1">
    <source>
        <dbReference type="ARBA" id="ARBA00023125"/>
    </source>
</evidence>
<gene>
    <name evidence="3" type="ORF">FHX71_005667</name>
</gene>
<organism evidence="3 4">
    <name type="scientific">Promicromonospora sukumoe</name>
    <dbReference type="NCBI Taxonomy" id="88382"/>
    <lineage>
        <taxon>Bacteria</taxon>
        <taxon>Bacillati</taxon>
        <taxon>Actinomycetota</taxon>
        <taxon>Actinomycetes</taxon>
        <taxon>Micrococcales</taxon>
        <taxon>Promicromonosporaceae</taxon>
        <taxon>Promicromonospora</taxon>
    </lineage>
</organism>
<evidence type="ECO:0000259" key="2">
    <source>
        <dbReference type="PROSITE" id="PS50937"/>
    </source>
</evidence>
<dbReference type="InterPro" id="IPR009061">
    <property type="entry name" value="DNA-bd_dom_put_sf"/>
</dbReference>
<sequence>MPWSTREIANLAGTAVSTIRYYHSVGLLEMPARQPNGYKNYEVRHLVRLLRIRRLTELGMSLEQVAALGDENEPPHDALRILEAELAGSIARLQLVRDELSQTLEHAAPAGLPPGFSGVAENTTVTDRAMLLVYSLILGPEEMASLRAMLAAPPTPDQLEFARLTEDADEATRARLAGRLSATMRPVRAENPWTLEPGLGSTRSPDEVRRLLHEAFASLYNGAQLDVLARVRHA</sequence>
<comment type="caution">
    <text evidence="3">The sequence shown here is derived from an EMBL/GenBank/DDBJ whole genome shotgun (WGS) entry which is preliminary data.</text>
</comment>
<dbReference type="EMBL" id="JACGWV010000003">
    <property type="protein sequence ID" value="MBA8811660.1"/>
    <property type="molecule type" value="Genomic_DNA"/>
</dbReference>
<dbReference type="GO" id="GO:0003677">
    <property type="term" value="F:DNA binding"/>
    <property type="evidence" value="ECO:0007669"/>
    <property type="project" value="UniProtKB-KW"/>
</dbReference>
<dbReference type="PANTHER" id="PTHR30204:SF93">
    <property type="entry name" value="HTH MERR-TYPE DOMAIN-CONTAINING PROTEIN"/>
    <property type="match status" value="1"/>
</dbReference>
<dbReference type="InterPro" id="IPR047057">
    <property type="entry name" value="MerR_fam"/>
</dbReference>
<accession>A0A7W3JF34</accession>
<dbReference type="InterPro" id="IPR000551">
    <property type="entry name" value="MerR-type_HTH_dom"/>
</dbReference>
<feature type="domain" description="HTH merR-type" evidence="2">
    <location>
        <begin position="1"/>
        <end position="71"/>
    </location>
</feature>
<reference evidence="3 4" key="1">
    <citation type="submission" date="2020-07" db="EMBL/GenBank/DDBJ databases">
        <title>Sequencing the genomes of 1000 actinobacteria strains.</title>
        <authorList>
            <person name="Klenk H.-P."/>
        </authorList>
    </citation>
    <scope>NUCLEOTIDE SEQUENCE [LARGE SCALE GENOMIC DNA]</scope>
    <source>
        <strain evidence="3 4">DSM 44121</strain>
    </source>
</reference>
<evidence type="ECO:0000313" key="4">
    <source>
        <dbReference type="Proteomes" id="UP000540568"/>
    </source>
</evidence>
<protein>
    <submittedName>
        <fullName evidence="3">DNA-binding transcriptional MerR regulator</fullName>
    </submittedName>
</protein>
<dbReference type="PANTHER" id="PTHR30204">
    <property type="entry name" value="REDOX-CYCLING DRUG-SENSING TRANSCRIPTIONAL ACTIVATOR SOXR"/>
    <property type="match status" value="1"/>
</dbReference>
<dbReference type="Gene3D" id="1.10.1660.10">
    <property type="match status" value="1"/>
</dbReference>
<dbReference type="SMART" id="SM00422">
    <property type="entry name" value="HTH_MERR"/>
    <property type="match status" value="1"/>
</dbReference>
<name>A0A7W3JF34_9MICO</name>